<evidence type="ECO:0000256" key="1">
    <source>
        <dbReference type="SAM" id="Phobius"/>
    </source>
</evidence>
<name>A0A975ATD9_9GAMM</name>
<evidence type="ECO:0000313" key="2">
    <source>
        <dbReference type="EMBL" id="QSX79717.1"/>
    </source>
</evidence>
<keyword evidence="1" id="KW-0472">Membrane</keyword>
<reference evidence="2 3" key="1">
    <citation type="submission" date="2021-03" db="EMBL/GenBank/DDBJ databases">
        <title>Lysobacter sp. nov. isolated from soil of gangwondo yeongwol, south Korea.</title>
        <authorList>
            <person name="Kim K.R."/>
            <person name="Kim K.H."/>
            <person name="Jeon C.O."/>
        </authorList>
    </citation>
    <scope>NUCLEOTIDE SEQUENCE [LARGE SCALE GENOMIC DNA]</scope>
    <source>
        <strain evidence="2 3">R19</strain>
    </source>
</reference>
<keyword evidence="1" id="KW-1133">Transmembrane helix</keyword>
<keyword evidence="3" id="KW-1185">Reference proteome</keyword>
<sequence>MSSAEFTRLLAHHLGEYPYMLIVTAGLVLAAFRWKRTWPMRFATFGLGLVLVHSLLQMGLRHLGNTSTYGRYLDADAHAWLAHYGGPGVEFVGWLLVVVALHQLLRPGSSAVANNSFKSKQLRGSA</sequence>
<keyword evidence="1" id="KW-0812">Transmembrane</keyword>
<protein>
    <submittedName>
        <fullName evidence="2">Uncharacterized protein</fullName>
    </submittedName>
</protein>
<feature type="transmembrane region" description="Helical" evidence="1">
    <location>
        <begin position="80"/>
        <end position="101"/>
    </location>
</feature>
<dbReference type="RefSeq" id="WP_200610350.1">
    <property type="nucleotide sequence ID" value="NZ_CP071518.1"/>
</dbReference>
<dbReference type="AlphaFoldDB" id="A0A975ATD9"/>
<gene>
    <name evidence="2" type="ORF">I8J32_007735</name>
</gene>
<evidence type="ECO:0000313" key="3">
    <source>
        <dbReference type="Proteomes" id="UP000639274"/>
    </source>
</evidence>
<proteinExistence type="predicted"/>
<organism evidence="2 3">
    <name type="scientific">Agrilutibacter solisilvae</name>
    <dbReference type="NCBI Taxonomy" id="2763317"/>
    <lineage>
        <taxon>Bacteria</taxon>
        <taxon>Pseudomonadati</taxon>
        <taxon>Pseudomonadota</taxon>
        <taxon>Gammaproteobacteria</taxon>
        <taxon>Lysobacterales</taxon>
        <taxon>Lysobacteraceae</taxon>
        <taxon>Agrilutibacter</taxon>
    </lineage>
</organism>
<feature type="transmembrane region" description="Helical" evidence="1">
    <location>
        <begin position="17"/>
        <end position="35"/>
    </location>
</feature>
<dbReference type="KEGG" id="lsf:I8J32_007735"/>
<feature type="transmembrane region" description="Helical" evidence="1">
    <location>
        <begin position="42"/>
        <end position="60"/>
    </location>
</feature>
<dbReference type="EMBL" id="CP071518">
    <property type="protein sequence ID" value="QSX79717.1"/>
    <property type="molecule type" value="Genomic_DNA"/>
</dbReference>
<dbReference type="Proteomes" id="UP000639274">
    <property type="component" value="Chromosome"/>
</dbReference>
<accession>A0A975ATD9</accession>